<dbReference type="Gene3D" id="1.10.418.10">
    <property type="entry name" value="Calponin-like domain"/>
    <property type="match status" value="1"/>
</dbReference>
<keyword evidence="2" id="KW-0597">Phosphoprotein</keyword>
<dbReference type="InterPro" id="IPR019448">
    <property type="entry name" value="NT-C2"/>
</dbReference>
<evidence type="ECO:0000259" key="9">
    <source>
        <dbReference type="PROSITE" id="PS51848"/>
    </source>
</evidence>
<protein>
    <recommendedName>
        <fullName evidence="12">EH domain-binding protein 1</fullName>
    </recommendedName>
</protein>
<evidence type="ECO:0000259" key="8">
    <source>
        <dbReference type="PROSITE" id="PS51840"/>
    </source>
</evidence>
<dbReference type="InterPro" id="IPR022735">
    <property type="entry name" value="bMERB_dom"/>
</dbReference>
<feature type="region of interest" description="Disordered" evidence="6">
    <location>
        <begin position="490"/>
        <end position="525"/>
    </location>
</feature>
<dbReference type="InterPro" id="IPR050540">
    <property type="entry name" value="F-actin_Monoox_Mical"/>
</dbReference>
<dbReference type="SMART" id="SM00033">
    <property type="entry name" value="CH"/>
    <property type="match status" value="1"/>
</dbReference>
<feature type="compositionally biased region" description="Low complexity" evidence="6">
    <location>
        <begin position="496"/>
        <end position="507"/>
    </location>
</feature>
<evidence type="ECO:0000256" key="1">
    <source>
        <dbReference type="ARBA" id="ARBA00004177"/>
    </source>
</evidence>
<evidence type="ECO:0000313" key="10">
    <source>
        <dbReference type="Proteomes" id="UP000050792"/>
    </source>
</evidence>
<sequence length="902" mass="101730">MLSYFVFRLSFFRPCFTIVLIINNIHLSMSVWRRLQRVGKKAAKFQITASLHELNIECSRQYSPGNLVVVWSRRSRRYSSKSFEPVKSSGNSNSFKYVWSMPENIEFVTTLYRNEKAIQFEEKEWICQIEDVGSKTAGLLSGSTPSVRRRVLATRQIDIAEFVSDLPVQTNLKVVMRLASKKLISATVLLTLNSVIVKAGEATDEDMISIASLMSLSRTGSFNVGSGVTINDLGGVPAFSPTTARHANTDDFNSHSFSNSTFHTDLSELTAKLQSLERRQIDPLVESPIKTNGNFLDYSSELDNSKKTLNSSKNQDSLSSTVDDMLSKPPIPSFGKTISNSSGLKPISTQSRYDLLLWCQLVTKSYDNIQITDLTTSFQNGLAFCAILHHFFPDRIDYDSLSSENPLQNCRLAFDVASKLGVPRVLDPSEVVSKSRSPDLLSMMTYLHQIRTFCCERTKNIDENSSCTNDNLVLNGIIEQCCIKTNNSETNHSLQENENPPDENSNNVKNDLSNPDKAVRSTSKKKIPLMNYEHMLTKARSLLQQSRLNYLAPTSRPGALPPLAHPRKSHPISGSLTAIHSVDENFNRNSVAGESLTNTTLTDGQNHRLTDTKLCTKHRKSHKTLYRFNSDGTICIPNVDTSLNSISKPFRFSTSNIFPTLSKPTQSTVDTRFSPEQMKVRRLRLSQMNLFASGRGSGAPVPIRIGEHHLDNKTDNRTHVSNATKNQGSSINTNSSNALLSVSNYISNEQAELEEAQKELDKEAAVLEQRLRQQMAYEPGTASEEKLLRRWFILVNKKNALIHRGFQLSIMEKEDDLKKKMKMLQDELRSILSVEDYLKTDNDRRREDLLLQDLVRLVNERDDIIQELDLHEKVLAAELELEQNAGYMSYGRRRIDKSCVLQ</sequence>
<dbReference type="Pfam" id="PF12130">
    <property type="entry name" value="bMERB_dom"/>
    <property type="match status" value="1"/>
</dbReference>
<organism evidence="10 11">
    <name type="scientific">Schistosoma rodhaini</name>
    <dbReference type="NCBI Taxonomy" id="6188"/>
    <lineage>
        <taxon>Eukaryota</taxon>
        <taxon>Metazoa</taxon>
        <taxon>Spiralia</taxon>
        <taxon>Lophotrochozoa</taxon>
        <taxon>Platyhelminthes</taxon>
        <taxon>Trematoda</taxon>
        <taxon>Digenea</taxon>
        <taxon>Strigeidida</taxon>
        <taxon>Schistosomatoidea</taxon>
        <taxon>Schistosomatidae</taxon>
        <taxon>Schistosoma</taxon>
    </lineage>
</organism>
<dbReference type="InterPro" id="IPR036872">
    <property type="entry name" value="CH_dom_sf"/>
</dbReference>
<dbReference type="SMART" id="SM01203">
    <property type="entry name" value="DUF3585"/>
    <property type="match status" value="1"/>
</dbReference>
<dbReference type="PANTHER" id="PTHR23167">
    <property type="entry name" value="CALPONIN HOMOLOGY DOMAIN-CONTAINING PROTEIN DDB_G0272472-RELATED"/>
    <property type="match status" value="1"/>
</dbReference>
<dbReference type="WBParaSite" id="SRDH1_42070.13">
    <property type="protein sequence ID" value="SRDH1_42070.13"/>
    <property type="gene ID" value="SRDH1_42070"/>
</dbReference>
<keyword evidence="3" id="KW-0967">Endosome</keyword>
<accession>A0AA85FB57</accession>
<dbReference type="PROSITE" id="PS51848">
    <property type="entry name" value="BMERB"/>
    <property type="match status" value="1"/>
</dbReference>
<evidence type="ECO:0000259" key="7">
    <source>
        <dbReference type="PROSITE" id="PS50021"/>
    </source>
</evidence>
<evidence type="ECO:0000256" key="4">
    <source>
        <dbReference type="ARBA" id="ARBA00023054"/>
    </source>
</evidence>
<evidence type="ECO:0000313" key="11">
    <source>
        <dbReference type="WBParaSite" id="SRDH1_42070.13"/>
    </source>
</evidence>
<evidence type="ECO:0000256" key="3">
    <source>
        <dbReference type="ARBA" id="ARBA00022753"/>
    </source>
</evidence>
<evidence type="ECO:0000256" key="6">
    <source>
        <dbReference type="SAM" id="MobiDB-lite"/>
    </source>
</evidence>
<dbReference type="InterPro" id="IPR001715">
    <property type="entry name" value="CH_dom"/>
</dbReference>
<feature type="domain" description="Calponin-homology (CH)" evidence="7">
    <location>
        <begin position="349"/>
        <end position="455"/>
    </location>
</feature>
<dbReference type="AlphaFoldDB" id="A0AA85FB57"/>
<evidence type="ECO:0008006" key="12">
    <source>
        <dbReference type="Google" id="ProtNLM"/>
    </source>
</evidence>
<name>A0AA85FB57_9TREM</name>
<evidence type="ECO:0000256" key="5">
    <source>
        <dbReference type="SAM" id="Coils"/>
    </source>
</evidence>
<evidence type="ECO:0000256" key="2">
    <source>
        <dbReference type="ARBA" id="ARBA00022553"/>
    </source>
</evidence>
<keyword evidence="10" id="KW-1185">Reference proteome</keyword>
<proteinExistence type="predicted"/>
<reference evidence="10" key="1">
    <citation type="submission" date="2022-06" db="EMBL/GenBank/DDBJ databases">
        <authorList>
            <person name="Berger JAMES D."/>
            <person name="Berger JAMES D."/>
        </authorList>
    </citation>
    <scope>NUCLEOTIDE SEQUENCE [LARGE SCALE GENOMIC DNA]</scope>
</reference>
<dbReference type="Pfam" id="PF10358">
    <property type="entry name" value="NT-C2"/>
    <property type="match status" value="1"/>
</dbReference>
<dbReference type="PROSITE" id="PS50021">
    <property type="entry name" value="CH"/>
    <property type="match status" value="1"/>
</dbReference>
<dbReference type="SUPFAM" id="SSF47576">
    <property type="entry name" value="Calponin-homology domain, CH-domain"/>
    <property type="match status" value="1"/>
</dbReference>
<reference evidence="11" key="2">
    <citation type="submission" date="2023-11" db="UniProtKB">
        <authorList>
            <consortium name="WormBaseParasite"/>
        </authorList>
    </citation>
    <scope>IDENTIFICATION</scope>
</reference>
<dbReference type="Proteomes" id="UP000050792">
    <property type="component" value="Unassembled WGS sequence"/>
</dbReference>
<dbReference type="FunFam" id="1.10.418.10:FF:000023">
    <property type="entry name" value="EH domain-binding protein 1 isoform X1"/>
    <property type="match status" value="1"/>
</dbReference>
<keyword evidence="4 5" id="KW-0175">Coiled coil</keyword>
<dbReference type="GO" id="GO:0005768">
    <property type="term" value="C:endosome"/>
    <property type="evidence" value="ECO:0007669"/>
    <property type="project" value="UniProtKB-SubCell"/>
</dbReference>
<comment type="subcellular location">
    <subcellularLocation>
        <location evidence="1">Endosome</location>
    </subcellularLocation>
</comment>
<feature type="domain" description="C2 NT-type" evidence="8">
    <location>
        <begin position="35"/>
        <end position="196"/>
    </location>
</feature>
<dbReference type="PROSITE" id="PS51840">
    <property type="entry name" value="C2_NT"/>
    <property type="match status" value="1"/>
</dbReference>
<dbReference type="Pfam" id="PF00307">
    <property type="entry name" value="CH"/>
    <property type="match status" value="1"/>
</dbReference>
<feature type="coiled-coil region" evidence="5">
    <location>
        <begin position="739"/>
        <end position="773"/>
    </location>
</feature>
<dbReference type="PANTHER" id="PTHR23167:SF46">
    <property type="entry name" value="EPS15 HOMOLOGY DOMAIN CONTAINING PROTEIN-BINDING PROTEIN 1, ISOFORM F"/>
    <property type="match status" value="1"/>
</dbReference>
<feature type="domain" description="BMERB" evidence="9">
    <location>
        <begin position="733"/>
        <end position="884"/>
    </location>
</feature>